<evidence type="ECO:0000256" key="1">
    <source>
        <dbReference type="SAM" id="MobiDB-lite"/>
    </source>
</evidence>
<proteinExistence type="predicted"/>
<feature type="region of interest" description="Disordered" evidence="1">
    <location>
        <begin position="77"/>
        <end position="107"/>
    </location>
</feature>
<evidence type="ECO:0000313" key="2">
    <source>
        <dbReference type="EMBL" id="KAJ7387913.1"/>
    </source>
</evidence>
<name>A0A9X0D6Z9_9CNID</name>
<evidence type="ECO:0000313" key="3">
    <source>
        <dbReference type="Proteomes" id="UP001163046"/>
    </source>
</evidence>
<comment type="caution">
    <text evidence="2">The sequence shown here is derived from an EMBL/GenBank/DDBJ whole genome shotgun (WGS) entry which is preliminary data.</text>
</comment>
<dbReference type="EMBL" id="MU825873">
    <property type="protein sequence ID" value="KAJ7387913.1"/>
    <property type="molecule type" value="Genomic_DNA"/>
</dbReference>
<gene>
    <name evidence="2" type="ORF">OS493_001265</name>
</gene>
<protein>
    <submittedName>
        <fullName evidence="2">Uncharacterized protein</fullName>
    </submittedName>
</protein>
<keyword evidence="3" id="KW-1185">Reference proteome</keyword>
<accession>A0A9X0D6Z9</accession>
<organism evidence="2 3">
    <name type="scientific">Desmophyllum pertusum</name>
    <dbReference type="NCBI Taxonomy" id="174260"/>
    <lineage>
        <taxon>Eukaryota</taxon>
        <taxon>Metazoa</taxon>
        <taxon>Cnidaria</taxon>
        <taxon>Anthozoa</taxon>
        <taxon>Hexacorallia</taxon>
        <taxon>Scleractinia</taxon>
        <taxon>Caryophylliina</taxon>
        <taxon>Caryophylliidae</taxon>
        <taxon>Desmophyllum</taxon>
    </lineage>
</organism>
<reference evidence="2" key="1">
    <citation type="submission" date="2023-01" db="EMBL/GenBank/DDBJ databases">
        <title>Genome assembly of the deep-sea coral Lophelia pertusa.</title>
        <authorList>
            <person name="Herrera S."/>
            <person name="Cordes E."/>
        </authorList>
    </citation>
    <scope>NUCLEOTIDE SEQUENCE</scope>
    <source>
        <strain evidence="2">USNM1676648</strain>
        <tissue evidence="2">Polyp</tissue>
    </source>
</reference>
<dbReference type="Proteomes" id="UP001163046">
    <property type="component" value="Unassembled WGS sequence"/>
</dbReference>
<dbReference type="AlphaFoldDB" id="A0A9X0D6Z9"/>
<sequence>MSVNAGSKIMALVDAPLQDVAYSILLKKKNERQLHQIPAVGRGPTATELNAREKQHQAARAELGASPLFSGTRQHELLEPLETRDKAIKSVDPRSSHRSDKKNEKENWAVRNWGDIFE</sequence>